<evidence type="ECO:0000256" key="3">
    <source>
        <dbReference type="ARBA" id="ARBA00022989"/>
    </source>
</evidence>
<organism evidence="8 9">
    <name type="scientific">Zostera marina</name>
    <name type="common">Eelgrass</name>
    <dbReference type="NCBI Taxonomy" id="29655"/>
    <lineage>
        <taxon>Eukaryota</taxon>
        <taxon>Viridiplantae</taxon>
        <taxon>Streptophyta</taxon>
        <taxon>Embryophyta</taxon>
        <taxon>Tracheophyta</taxon>
        <taxon>Spermatophyta</taxon>
        <taxon>Magnoliopsida</taxon>
        <taxon>Liliopsida</taxon>
        <taxon>Zosteraceae</taxon>
        <taxon>Zostera</taxon>
    </lineage>
</organism>
<dbReference type="GO" id="GO:0000139">
    <property type="term" value="C:Golgi membrane"/>
    <property type="evidence" value="ECO:0007669"/>
    <property type="project" value="UniProtKB-SubCell"/>
</dbReference>
<feature type="transmembrane region" description="Helical" evidence="7">
    <location>
        <begin position="33"/>
        <end position="52"/>
    </location>
</feature>
<dbReference type="PANTHER" id="PTHR21493">
    <property type="entry name" value="CGI-141-RELATED/LIPASE CONTAINING PROTEIN"/>
    <property type="match status" value="1"/>
</dbReference>
<evidence type="ECO:0000313" key="8">
    <source>
        <dbReference type="EMBL" id="KMZ63827.1"/>
    </source>
</evidence>
<comment type="subcellular location">
    <subcellularLocation>
        <location evidence="1">Golgi apparatus membrane</location>
        <topology evidence="1">Multi-pass membrane protein</topology>
    </subcellularLocation>
</comment>
<dbReference type="STRING" id="29655.A0A0K9P6G4"/>
<dbReference type="Proteomes" id="UP000036987">
    <property type="component" value="Unassembled WGS sequence"/>
</dbReference>
<proteinExistence type="inferred from homology"/>
<protein>
    <submittedName>
        <fullName evidence="8">Protein transport protein GOT1</fullName>
    </submittedName>
</protein>
<dbReference type="GO" id="GO:0042147">
    <property type="term" value="P:retrograde transport, endosome to Golgi"/>
    <property type="evidence" value="ECO:0007669"/>
    <property type="project" value="InterPro"/>
</dbReference>
<keyword evidence="9" id="KW-1185">Reference proteome</keyword>
<dbReference type="GO" id="GO:0006888">
    <property type="term" value="P:endoplasmic reticulum to Golgi vesicle-mediated transport"/>
    <property type="evidence" value="ECO:0007669"/>
    <property type="project" value="InterPro"/>
</dbReference>
<evidence type="ECO:0000256" key="6">
    <source>
        <dbReference type="ARBA" id="ARBA00025799"/>
    </source>
</evidence>
<evidence type="ECO:0000256" key="1">
    <source>
        <dbReference type="ARBA" id="ARBA00004653"/>
    </source>
</evidence>
<dbReference type="OrthoDB" id="204784at2759"/>
<dbReference type="PANTHER" id="PTHR21493:SF246">
    <property type="entry name" value="GOT1_SFT2-LIKE VESCICLE TRANSPORT PROTEIN FAMILY"/>
    <property type="match status" value="1"/>
</dbReference>
<evidence type="ECO:0000313" key="9">
    <source>
        <dbReference type="Proteomes" id="UP000036987"/>
    </source>
</evidence>
<keyword evidence="2 7" id="KW-0812">Transmembrane</keyword>
<keyword evidence="4" id="KW-0333">Golgi apparatus</keyword>
<comment type="caution">
    <text evidence="8">The sequence shown here is derived from an EMBL/GenBank/DDBJ whole genome shotgun (WGS) entry which is preliminary data.</text>
</comment>
<name>A0A0K9P6G4_ZOSMR</name>
<evidence type="ECO:0000256" key="2">
    <source>
        <dbReference type="ARBA" id="ARBA00022692"/>
    </source>
</evidence>
<comment type="similarity">
    <text evidence="6">Belongs to the GOT1 family.</text>
</comment>
<feature type="transmembrane region" description="Helical" evidence="7">
    <location>
        <begin position="64"/>
        <end position="84"/>
    </location>
</feature>
<dbReference type="OMA" id="MMMAGNI"/>
<dbReference type="GO" id="GO:0005829">
    <property type="term" value="C:cytosol"/>
    <property type="evidence" value="ECO:0007669"/>
    <property type="project" value="GOC"/>
</dbReference>
<dbReference type="AlphaFoldDB" id="A0A0K9P6G4"/>
<dbReference type="Pfam" id="PF04178">
    <property type="entry name" value="Got1"/>
    <property type="match status" value="1"/>
</dbReference>
<accession>A0A0K9P6G4</accession>
<dbReference type="EMBL" id="LFYR01001207">
    <property type="protein sequence ID" value="KMZ63827.1"/>
    <property type="molecule type" value="Genomic_DNA"/>
</dbReference>
<dbReference type="InterPro" id="IPR007305">
    <property type="entry name" value="Vesicle_transpt_Got1/SFT2"/>
</dbReference>
<feature type="transmembrane region" description="Helical" evidence="7">
    <location>
        <begin position="7"/>
        <end position="27"/>
    </location>
</feature>
<evidence type="ECO:0000256" key="5">
    <source>
        <dbReference type="ARBA" id="ARBA00023136"/>
    </source>
</evidence>
<keyword evidence="5 7" id="KW-0472">Membrane</keyword>
<dbReference type="InterPro" id="IPR045176">
    <property type="entry name" value="Got1"/>
</dbReference>
<reference evidence="9" key="1">
    <citation type="journal article" date="2016" name="Nature">
        <title>The genome of the seagrass Zostera marina reveals angiosperm adaptation to the sea.</title>
        <authorList>
            <person name="Olsen J.L."/>
            <person name="Rouze P."/>
            <person name="Verhelst B."/>
            <person name="Lin Y.-C."/>
            <person name="Bayer T."/>
            <person name="Collen J."/>
            <person name="Dattolo E."/>
            <person name="De Paoli E."/>
            <person name="Dittami S."/>
            <person name="Maumus F."/>
            <person name="Michel G."/>
            <person name="Kersting A."/>
            <person name="Lauritano C."/>
            <person name="Lohaus R."/>
            <person name="Toepel M."/>
            <person name="Tonon T."/>
            <person name="Vanneste K."/>
            <person name="Amirebrahimi M."/>
            <person name="Brakel J."/>
            <person name="Bostroem C."/>
            <person name="Chovatia M."/>
            <person name="Grimwood J."/>
            <person name="Jenkins J.W."/>
            <person name="Jueterbock A."/>
            <person name="Mraz A."/>
            <person name="Stam W.T."/>
            <person name="Tice H."/>
            <person name="Bornberg-Bauer E."/>
            <person name="Green P.J."/>
            <person name="Pearson G.A."/>
            <person name="Procaccini G."/>
            <person name="Duarte C.M."/>
            <person name="Schmutz J."/>
            <person name="Reusch T.B.H."/>
            <person name="Van de Peer Y."/>
        </authorList>
    </citation>
    <scope>NUCLEOTIDE SEQUENCE [LARGE SCALE GENOMIC DNA]</scope>
    <source>
        <strain evidence="9">cv. Finnish</strain>
    </source>
</reference>
<sequence>MDEQKKVGVGLVGFGIFFSFIGVILFFDRGLLALGNIFFLIGVALLLGWSSTLQLFKRNYKGSISFFSGFFLIFVGWPVLGIVIELYGSFVLFSFSISHSICWMASTIPFHVL</sequence>
<keyword evidence="3 7" id="KW-1133">Transmembrane helix</keyword>
<evidence type="ECO:0000256" key="4">
    <source>
        <dbReference type="ARBA" id="ARBA00023034"/>
    </source>
</evidence>
<gene>
    <name evidence="8" type="ORF">ZOSMA_397G00130</name>
</gene>
<evidence type="ECO:0000256" key="7">
    <source>
        <dbReference type="SAM" id="Phobius"/>
    </source>
</evidence>